<evidence type="ECO:0000313" key="1">
    <source>
        <dbReference type="EMBL" id="QMW05409.1"/>
    </source>
</evidence>
<name>A0A7G5H2R7_9BACT</name>
<accession>A0A7G5H2R7</accession>
<dbReference type="Proteomes" id="UP000515369">
    <property type="component" value="Chromosome"/>
</dbReference>
<gene>
    <name evidence="1" type="ORF">H3H32_11205</name>
</gene>
<keyword evidence="2" id="KW-1185">Reference proteome</keyword>
<organism evidence="1 2">
    <name type="scientific">Spirosoma foliorum</name>
    <dbReference type="NCBI Taxonomy" id="2710596"/>
    <lineage>
        <taxon>Bacteria</taxon>
        <taxon>Pseudomonadati</taxon>
        <taxon>Bacteroidota</taxon>
        <taxon>Cytophagia</taxon>
        <taxon>Cytophagales</taxon>
        <taxon>Cytophagaceae</taxon>
        <taxon>Spirosoma</taxon>
    </lineage>
</organism>
<dbReference type="EMBL" id="CP059732">
    <property type="protein sequence ID" value="QMW05409.1"/>
    <property type="molecule type" value="Genomic_DNA"/>
</dbReference>
<dbReference type="AlphaFoldDB" id="A0A7G5H2R7"/>
<reference evidence="1 2" key="1">
    <citation type="submission" date="2020-07" db="EMBL/GenBank/DDBJ databases">
        <title>Spirosoma foliorum sp. nov., isolated from the leaves on the Nejang mountain Korea, Republic of.</title>
        <authorList>
            <person name="Ho H."/>
            <person name="Lee Y.-J."/>
            <person name="Nurcahyanto D.-A."/>
            <person name="Kim S.-G."/>
        </authorList>
    </citation>
    <scope>NUCLEOTIDE SEQUENCE [LARGE SCALE GENOMIC DNA]</scope>
    <source>
        <strain evidence="1 2">PL0136</strain>
    </source>
</reference>
<evidence type="ECO:0000313" key="2">
    <source>
        <dbReference type="Proteomes" id="UP000515369"/>
    </source>
</evidence>
<sequence length="636" mass="72188">MSESSITFAQADLLLGNLLEKFLLAPAPAYNDGEKILRAGKARGSIKDAQTRALNTDATDEIAHTLHIGENLVNKFVRTFWDTRGNRQKNGFAEVEQANVLNSTLYKLGKKAFPSIKEPEDHAGYAYELLKKLSLLLEDLPPITGGVEPDKPAPNPTVNKINLLRKGSYRLFYRNVVDGSIGHNKIDFKEHTGKAGVVEISNGDKMIFHGTYTAFNDDRYLGIKLKRRSKVVWSMNFDLGNDDSGAIPNIILGISHRFSPTDELISGAAVLTNLQEQAENVVTDFLNRQEYAPIKIPKEFFVTTSDMEKWLTSNSAKHKSTAHPFHMEDNLLKNLAGDYVYFALKIPSESDDALGGKAIPNQDQYRFIKAELRIETNGAAYFSGIDYFESKIEFEGTCQYSQNEVLQINLHDQGKRGRLLTLQAYLVRERLQTPIKLPIIGISLWREEYLEGKIIALVRKHPDDRDATGIIGLYPQADLQKRILNDQLYDGVLSYLSGKVNRFLHTPRKFHKGPFRPHQENHRRLYFGLAFYLASRKPVDSKEEDAWSKKVKSALHEAWLHGFAASHFAGFPLEEAIRNAKKKEKDDDSKESLFGLLVKDLQKVFDEQQELKTVMKNELKEFIAYASDYWSFLKEP</sequence>
<dbReference type="RefSeq" id="WP_182462775.1">
    <property type="nucleotide sequence ID" value="NZ_CP059732.1"/>
</dbReference>
<protein>
    <submittedName>
        <fullName evidence="1">Uncharacterized protein</fullName>
    </submittedName>
</protein>
<dbReference type="KEGG" id="sfol:H3H32_11205"/>
<proteinExistence type="predicted"/>